<protein>
    <submittedName>
        <fullName evidence="1">Uncharacterized protein</fullName>
    </submittedName>
</protein>
<gene>
    <name evidence="1" type="ORF">QAD02_016051</name>
</gene>
<accession>A0ACC2PAD5</accession>
<proteinExistence type="predicted"/>
<name>A0ACC2PAD5_9HYME</name>
<dbReference type="Proteomes" id="UP001239111">
    <property type="component" value="Chromosome 2"/>
</dbReference>
<reference evidence="1" key="1">
    <citation type="submission" date="2023-04" db="EMBL/GenBank/DDBJ databases">
        <title>A chromosome-level genome assembly of the parasitoid wasp Eretmocerus hayati.</title>
        <authorList>
            <person name="Zhong Y."/>
            <person name="Liu S."/>
            <person name="Liu Y."/>
        </authorList>
    </citation>
    <scope>NUCLEOTIDE SEQUENCE</scope>
    <source>
        <strain evidence="1">ZJU_SS_LIU_2023</strain>
    </source>
</reference>
<evidence type="ECO:0000313" key="2">
    <source>
        <dbReference type="Proteomes" id="UP001239111"/>
    </source>
</evidence>
<keyword evidence="2" id="KW-1185">Reference proteome</keyword>
<organism evidence="1 2">
    <name type="scientific">Eretmocerus hayati</name>
    <dbReference type="NCBI Taxonomy" id="131215"/>
    <lineage>
        <taxon>Eukaryota</taxon>
        <taxon>Metazoa</taxon>
        <taxon>Ecdysozoa</taxon>
        <taxon>Arthropoda</taxon>
        <taxon>Hexapoda</taxon>
        <taxon>Insecta</taxon>
        <taxon>Pterygota</taxon>
        <taxon>Neoptera</taxon>
        <taxon>Endopterygota</taxon>
        <taxon>Hymenoptera</taxon>
        <taxon>Apocrita</taxon>
        <taxon>Proctotrupomorpha</taxon>
        <taxon>Chalcidoidea</taxon>
        <taxon>Aphelinidae</taxon>
        <taxon>Aphelininae</taxon>
        <taxon>Eretmocerus</taxon>
    </lineage>
</organism>
<comment type="caution">
    <text evidence="1">The sequence shown here is derived from an EMBL/GenBank/DDBJ whole genome shotgun (WGS) entry which is preliminary data.</text>
</comment>
<sequence>MVVIGKKKYKSGEAAQFMTRKQALKKLQLSLNEFRRLCILKGIYPREPRNRKRAQKGDTRIKILYHKKDIQFLMHEPIIWKLRDYKIFARKVSRAKALRDFREMKRYLRNHPTIKLDHIVKERYPTFIDALKDLDDCLTLCFLFSTFPSMPHIPREQGILCRRLTIEFLHAVIAAKALRKVFISIKGYYYQAEIKGQTITWIVPHQFGFEPQKKSEVDFKLMSTFVEFYVTMLGFVNFRLYHTLNLFYPPKFSNVSISEKALVDEAAFTAERISALNVSLVTLNSSVQNEEEDVEIDTFMNETDADKIKEAKDELEKIKKLKNLFKGLKVFLNREVPREPLVFVLRCFGAEVSWDKLLFVGSTFDENDETITHQIVDRPSMDKQYISRYYIQPQWVFDSVNARELLPVEKYLMGCVLPPHLSPFTDARRDQTYIPPEERALMDPEFMLNYGKEGEEEDEEEEEEEEENEESENEEESIKKAKTTSKPEKVQKNGNNKMSEVKNDEDDDEDSEDSEAEDEDDDEDEGSDEEEDEDDVEDRKVEEKNTANSKKRKVEEVKEESIEDIQEAERLRKKKQMIVKGGEIAKEDPWEKSRQERQEYRLREKLVRNKHRKLYKSMMKGREDRAKAIWLLRKKRRRHDEAEKTKKKELRKAEKKELKA</sequence>
<dbReference type="EMBL" id="CM056742">
    <property type="protein sequence ID" value="KAJ8680264.1"/>
    <property type="molecule type" value="Genomic_DNA"/>
</dbReference>
<evidence type="ECO:0000313" key="1">
    <source>
        <dbReference type="EMBL" id="KAJ8680264.1"/>
    </source>
</evidence>